<gene>
    <name evidence="2" type="ORF">A2557_01730</name>
</gene>
<evidence type="ECO:0000313" key="3">
    <source>
        <dbReference type="Proteomes" id="UP000177583"/>
    </source>
</evidence>
<organism evidence="2 3">
    <name type="scientific">Candidatus Lambdaproteobacteria bacterium RIFOXYD2_FULL_56_26</name>
    <dbReference type="NCBI Taxonomy" id="1817773"/>
    <lineage>
        <taxon>Bacteria</taxon>
        <taxon>Pseudomonadati</taxon>
        <taxon>Pseudomonadota</taxon>
        <taxon>Candidatus Lambdaproteobacteria</taxon>
    </lineage>
</organism>
<comment type="caution">
    <text evidence="2">The sequence shown here is derived from an EMBL/GenBank/DDBJ whole genome shotgun (WGS) entry which is preliminary data.</text>
</comment>
<reference evidence="2 3" key="1">
    <citation type="journal article" date="2016" name="Nat. Commun.">
        <title>Thousands of microbial genomes shed light on interconnected biogeochemical processes in an aquifer system.</title>
        <authorList>
            <person name="Anantharaman K."/>
            <person name="Brown C.T."/>
            <person name="Hug L.A."/>
            <person name="Sharon I."/>
            <person name="Castelle C.J."/>
            <person name="Probst A.J."/>
            <person name="Thomas B.C."/>
            <person name="Singh A."/>
            <person name="Wilkins M.J."/>
            <person name="Karaoz U."/>
            <person name="Brodie E.L."/>
            <person name="Williams K.H."/>
            <person name="Hubbard S.S."/>
            <person name="Banfield J.F."/>
        </authorList>
    </citation>
    <scope>NUCLEOTIDE SEQUENCE [LARGE SCALE GENOMIC DNA]</scope>
</reference>
<evidence type="ECO:0008006" key="4">
    <source>
        <dbReference type="Google" id="ProtNLM"/>
    </source>
</evidence>
<protein>
    <recommendedName>
        <fullName evidence="4">Lipoprotein</fullName>
    </recommendedName>
</protein>
<sequence length="307" mass="33538">MKRQGQRITHLRSLFVGVLGLLWLAGCGHKTAPEPYGTGDAALPAPQKLSIWFEPEGLVVRFYPPGGSVGERRDNRWQQTLYRLHFTYPEAGCSACTPTREGWLSTTGEGPVEAGAVWSGPDPKGAQATTLEDLAIEMRLPKSLFDPQKRLFVNLDYLNPNGDPSRSSPSLEVHIPTPVPLPRLGKVSLTCVQTWKPEDTTPATEAGAASTPAGKAPSPTNPPCLQRLLHLTWKLVLARSLQRIDPNGGIYEEQENYGLRLFNEPGQPLTDLPLLTGEAELTVPPGKLFARHQDPFGNLSEKVEVGE</sequence>
<dbReference type="PROSITE" id="PS51257">
    <property type="entry name" value="PROKAR_LIPOPROTEIN"/>
    <property type="match status" value="1"/>
</dbReference>
<dbReference type="EMBL" id="MFNF01000016">
    <property type="protein sequence ID" value="OGH03454.1"/>
    <property type="molecule type" value="Genomic_DNA"/>
</dbReference>
<name>A0A1F6GZH7_9PROT</name>
<dbReference type="Proteomes" id="UP000177583">
    <property type="component" value="Unassembled WGS sequence"/>
</dbReference>
<evidence type="ECO:0000256" key="1">
    <source>
        <dbReference type="SAM" id="MobiDB-lite"/>
    </source>
</evidence>
<dbReference type="AlphaFoldDB" id="A0A1F6GZH7"/>
<evidence type="ECO:0000313" key="2">
    <source>
        <dbReference type="EMBL" id="OGH03454.1"/>
    </source>
</evidence>
<accession>A0A1F6GZH7</accession>
<proteinExistence type="predicted"/>
<feature type="region of interest" description="Disordered" evidence="1">
    <location>
        <begin position="199"/>
        <end position="222"/>
    </location>
</feature>